<dbReference type="AlphaFoldDB" id="A0A2U3ACX4"/>
<feature type="transmembrane region" description="Helical" evidence="1">
    <location>
        <begin position="45"/>
        <end position="65"/>
    </location>
</feature>
<evidence type="ECO:0000313" key="5">
    <source>
        <dbReference type="Proteomes" id="UP000254330"/>
    </source>
</evidence>
<keyword evidence="1" id="KW-0812">Transmembrane</keyword>
<evidence type="ECO:0000256" key="1">
    <source>
        <dbReference type="SAM" id="Phobius"/>
    </source>
</evidence>
<reference evidence="4 6" key="2">
    <citation type="submission" date="2019-03" db="EMBL/GenBank/DDBJ databases">
        <title>Genomic Encyclopedia of Type Strains, Phase IV (KMG-IV): sequencing the most valuable type-strain genomes for metagenomic binning, comparative biology and taxonomic classification.</title>
        <authorList>
            <person name="Goeker M."/>
        </authorList>
    </citation>
    <scope>NUCLEOTIDE SEQUENCE [LARGE SCALE GENOMIC DNA]</scope>
    <source>
        <strain evidence="4 6">DSM 20580</strain>
    </source>
</reference>
<accession>A0A2U3ACX4</accession>
<name>A0A2U3ACX4_9BACL</name>
<feature type="transmembrane region" description="Helical" evidence="1">
    <location>
        <begin position="72"/>
        <end position="89"/>
    </location>
</feature>
<dbReference type="OrthoDB" id="2908830at2"/>
<feature type="transmembrane region" description="Helical" evidence="1">
    <location>
        <begin position="149"/>
        <end position="170"/>
    </location>
</feature>
<evidence type="ECO:0000313" key="4">
    <source>
        <dbReference type="EMBL" id="TDR38489.1"/>
    </source>
</evidence>
<reference evidence="3 5" key="1">
    <citation type="submission" date="2018-06" db="EMBL/GenBank/DDBJ databases">
        <authorList>
            <consortium name="Pathogen Informatics"/>
            <person name="Doyle S."/>
        </authorList>
    </citation>
    <scope>NUCLEOTIDE SEQUENCE [LARGE SCALE GENOMIC DNA]</scope>
    <source>
        <strain evidence="3 5">NCTC10597</strain>
    </source>
</reference>
<feature type="domain" description="VanZ-like" evidence="2">
    <location>
        <begin position="75"/>
        <end position="190"/>
    </location>
</feature>
<comment type="caution">
    <text evidence="3">The sequence shown here is derived from an EMBL/GenBank/DDBJ whole genome shotgun (WGS) entry which is preliminary data.</text>
</comment>
<evidence type="ECO:0000313" key="3">
    <source>
        <dbReference type="EMBL" id="STX08579.1"/>
    </source>
</evidence>
<dbReference type="Proteomes" id="UP000294641">
    <property type="component" value="Unassembled WGS sequence"/>
</dbReference>
<proteinExistence type="predicted"/>
<feature type="transmembrane region" description="Helical" evidence="1">
    <location>
        <begin position="116"/>
        <end position="137"/>
    </location>
</feature>
<sequence>MKSQKTVKISLLSISIILGVLSYLLFFVNILPMFFANMENIEKNILAILIIIFAHYSLLTIIFNVDQKIERILLFVLYLVVLIFGLLRPDQQNFGETGSFAWNPLGFVADIQNDNLSLIIMFINIAILIPMYFLLSYATRLKSFLSKLIVFELFIVAIELLQAKLLLGIFDLSDLLLYNIGFFLGAIIAAPFLLVLRKRKNKAFQINKTELEDNL</sequence>
<feature type="transmembrane region" description="Helical" evidence="1">
    <location>
        <begin position="176"/>
        <end position="196"/>
    </location>
</feature>
<dbReference type="InterPro" id="IPR006976">
    <property type="entry name" value="VanZ-like"/>
</dbReference>
<dbReference type="RefSeq" id="WP_109349596.1">
    <property type="nucleotide sequence ID" value="NZ_BJUE01000009.1"/>
</dbReference>
<feature type="transmembrane region" description="Helical" evidence="1">
    <location>
        <begin position="12"/>
        <end position="33"/>
    </location>
</feature>
<evidence type="ECO:0000313" key="6">
    <source>
        <dbReference type="Proteomes" id="UP000294641"/>
    </source>
</evidence>
<keyword evidence="1" id="KW-0472">Membrane</keyword>
<organism evidence="3 5">
    <name type="scientific">Kurthia zopfii</name>
    <dbReference type="NCBI Taxonomy" id="1650"/>
    <lineage>
        <taxon>Bacteria</taxon>
        <taxon>Bacillati</taxon>
        <taxon>Bacillota</taxon>
        <taxon>Bacilli</taxon>
        <taxon>Bacillales</taxon>
        <taxon>Caryophanaceae</taxon>
        <taxon>Kurthia</taxon>
    </lineage>
</organism>
<dbReference type="EMBL" id="UGNP01000001">
    <property type="protein sequence ID" value="STX08579.1"/>
    <property type="molecule type" value="Genomic_DNA"/>
</dbReference>
<dbReference type="Proteomes" id="UP000254330">
    <property type="component" value="Unassembled WGS sequence"/>
</dbReference>
<keyword evidence="1" id="KW-1133">Transmembrane helix</keyword>
<keyword evidence="6" id="KW-1185">Reference proteome</keyword>
<gene>
    <name evidence="4" type="ORF">DFR61_11646</name>
    <name evidence="3" type="ORF">NCTC10597_00243</name>
</gene>
<protein>
    <submittedName>
        <fullName evidence="3">VanZ like family</fullName>
    </submittedName>
    <submittedName>
        <fullName evidence="4">VanZ like protein</fullName>
    </submittedName>
</protein>
<evidence type="ECO:0000259" key="2">
    <source>
        <dbReference type="Pfam" id="PF04892"/>
    </source>
</evidence>
<dbReference type="Pfam" id="PF04892">
    <property type="entry name" value="VanZ"/>
    <property type="match status" value="1"/>
</dbReference>
<dbReference type="EMBL" id="SNZG01000016">
    <property type="protein sequence ID" value="TDR38489.1"/>
    <property type="molecule type" value="Genomic_DNA"/>
</dbReference>